<reference evidence="1" key="1">
    <citation type="submission" date="2022-10" db="EMBL/GenBank/DDBJ databases">
        <title>The complete genomes of actinobacterial strains from the NBC collection.</title>
        <authorList>
            <person name="Joergensen T.S."/>
            <person name="Alvarez Arevalo M."/>
            <person name="Sterndorff E.B."/>
            <person name="Faurdal D."/>
            <person name="Vuksanovic O."/>
            <person name="Mourched A.-S."/>
            <person name="Charusanti P."/>
            <person name="Shaw S."/>
            <person name="Blin K."/>
            <person name="Weber T."/>
        </authorList>
    </citation>
    <scope>NUCLEOTIDE SEQUENCE</scope>
    <source>
        <strain evidence="1">NBC_00008</strain>
    </source>
</reference>
<accession>A0AAU2VZ95</accession>
<dbReference type="AlphaFoldDB" id="A0AAU2VZ95"/>
<sequence length="70" mass="8160">MQPRQMYCFTCNSDEQHRALTTNEKVWLRALTGRRGVEEFFMCGAPGCRNLRTGFNKRPFDPVIRVPLPD</sequence>
<dbReference type="EMBL" id="CP108313">
    <property type="protein sequence ID" value="WTW72415.1"/>
    <property type="molecule type" value="Genomic_DNA"/>
</dbReference>
<protein>
    <submittedName>
        <fullName evidence="1">Uncharacterized protein</fullName>
    </submittedName>
</protein>
<gene>
    <name evidence="1" type="ORF">OG398_31210</name>
</gene>
<organism evidence="1">
    <name type="scientific">Streptomyces sp. NBC_00008</name>
    <dbReference type="NCBI Taxonomy" id="2903610"/>
    <lineage>
        <taxon>Bacteria</taxon>
        <taxon>Bacillati</taxon>
        <taxon>Actinomycetota</taxon>
        <taxon>Actinomycetes</taxon>
        <taxon>Kitasatosporales</taxon>
        <taxon>Streptomycetaceae</taxon>
        <taxon>Streptomyces</taxon>
    </lineage>
</organism>
<name>A0AAU2VZ95_9ACTN</name>
<proteinExistence type="predicted"/>
<evidence type="ECO:0000313" key="1">
    <source>
        <dbReference type="EMBL" id="WTW72415.1"/>
    </source>
</evidence>